<protein>
    <recommendedName>
        <fullName evidence="4">DNA topoisomerase (ATP-hydrolyzing)</fullName>
        <ecNumber evidence="4">5.6.2.2</ecNumber>
    </recommendedName>
</protein>
<keyword evidence="14" id="KW-1185">Reference proteome</keyword>
<evidence type="ECO:0000259" key="11">
    <source>
        <dbReference type="Pfam" id="PF04406"/>
    </source>
</evidence>
<evidence type="ECO:0000313" key="13">
    <source>
        <dbReference type="EMBL" id="GMM55825.1"/>
    </source>
</evidence>
<evidence type="ECO:0000313" key="14">
    <source>
        <dbReference type="Proteomes" id="UP001377567"/>
    </source>
</evidence>
<dbReference type="GO" id="GO:0005524">
    <property type="term" value="F:ATP binding"/>
    <property type="evidence" value="ECO:0007669"/>
    <property type="project" value="InterPro"/>
</dbReference>
<dbReference type="PANTHER" id="PTHR10848:SF0">
    <property type="entry name" value="MEIOTIC RECOMBINATION PROTEIN SPO11"/>
    <property type="match status" value="1"/>
</dbReference>
<keyword evidence="6" id="KW-0460">Magnesium</keyword>
<dbReference type="SUPFAM" id="SSF56726">
    <property type="entry name" value="DNA topoisomerase IV, alpha subunit"/>
    <property type="match status" value="1"/>
</dbReference>
<dbReference type="InterPro" id="IPR002815">
    <property type="entry name" value="Spo11/TopoVI_A"/>
</dbReference>
<comment type="cofactor">
    <cofactor evidence="2">
        <name>Mg(2+)</name>
        <dbReference type="ChEBI" id="CHEBI:18420"/>
    </cofactor>
</comment>
<dbReference type="Proteomes" id="UP001377567">
    <property type="component" value="Unassembled WGS sequence"/>
</dbReference>
<dbReference type="InterPro" id="IPR013049">
    <property type="entry name" value="Spo11/TopoVI_A_N"/>
</dbReference>
<evidence type="ECO:0000256" key="10">
    <source>
        <dbReference type="PROSITE-ProRule" id="PRU01385"/>
    </source>
</evidence>
<evidence type="ECO:0000256" key="2">
    <source>
        <dbReference type="ARBA" id="ARBA00001946"/>
    </source>
</evidence>
<evidence type="ECO:0000256" key="6">
    <source>
        <dbReference type="ARBA" id="ARBA00022842"/>
    </source>
</evidence>
<feature type="domain" description="Spo11/DNA topoisomerase VI subunit A N-terminal" evidence="11">
    <location>
        <begin position="94"/>
        <end position="156"/>
    </location>
</feature>
<dbReference type="GO" id="GO:0046872">
    <property type="term" value="F:metal ion binding"/>
    <property type="evidence" value="ECO:0007669"/>
    <property type="project" value="UniProtKB-KW"/>
</dbReference>
<dbReference type="GO" id="GO:0007131">
    <property type="term" value="P:reciprocal meiotic recombination"/>
    <property type="evidence" value="ECO:0007669"/>
    <property type="project" value="TreeGrafter"/>
</dbReference>
<comment type="similarity">
    <text evidence="3 10">Belongs to the TOP6A family.</text>
</comment>
<dbReference type="EC" id="5.6.2.2" evidence="4"/>
<dbReference type="AlphaFoldDB" id="A0AAV5RW59"/>
<dbReference type="PROSITE" id="PS52041">
    <property type="entry name" value="TOPO_IIB"/>
    <property type="match status" value="1"/>
</dbReference>
<dbReference type="GO" id="GO:0000228">
    <property type="term" value="C:nuclear chromosome"/>
    <property type="evidence" value="ECO:0007669"/>
    <property type="project" value="TreeGrafter"/>
</dbReference>
<dbReference type="GO" id="GO:0003918">
    <property type="term" value="F:DNA topoisomerase type II (double strand cut, ATP-hydrolyzing) activity"/>
    <property type="evidence" value="ECO:0007669"/>
    <property type="project" value="UniProtKB-UniRule"/>
</dbReference>
<sequence length="351" mass="39174">MARSLAELMERCDTRGDILREMTPTPRTIVMRLPAAEETALPLHERISDALGMVSRAFTLAQTPVKLVMGDGEYPRPLRFPFYGNEVQRYPDKTTAMLLALMATLQQRLAQGTARSTVRDLYYSNVQLYGDQSQVERTLGLISGCLGLRSRQELMVVPAQKGLVFTTFSCTVSGTIIQPNSIELIPYMHDGIFEIGNCAGPIRVTVFEKEAVFNRVVETLSSAPLCAPHILVTGKGYPDGLTKKFLANLIRWGDASPTSVLIELYVDADPDGAAIALNYIDYCGTQINYKGTTLPQLIARRTQLLDLTQRELQMAINMLSRRRPPRAIATQLQRQLFFHKKGEMNACYVHT</sequence>
<dbReference type="GO" id="GO:0000706">
    <property type="term" value="P:meiotic DNA double-strand break processing"/>
    <property type="evidence" value="ECO:0007669"/>
    <property type="project" value="TreeGrafter"/>
</dbReference>
<name>A0AAV5RW59_MAUHU</name>
<proteinExistence type="inferred from homology"/>
<dbReference type="GO" id="GO:0003677">
    <property type="term" value="F:DNA binding"/>
    <property type="evidence" value="ECO:0007669"/>
    <property type="project" value="UniProtKB-UniRule"/>
</dbReference>
<dbReference type="PRINTS" id="PR01550">
    <property type="entry name" value="TOP6AFAMILY"/>
</dbReference>
<dbReference type="GO" id="GO:0042138">
    <property type="term" value="P:meiotic DNA double-strand break formation"/>
    <property type="evidence" value="ECO:0007669"/>
    <property type="project" value="TreeGrafter"/>
</dbReference>
<dbReference type="Gene3D" id="1.10.10.10">
    <property type="entry name" value="Winged helix-like DNA-binding domain superfamily/Winged helix DNA-binding domain"/>
    <property type="match status" value="1"/>
</dbReference>
<dbReference type="Gene3D" id="3.40.1360.10">
    <property type="match status" value="1"/>
</dbReference>
<comment type="caution">
    <text evidence="13">The sequence shown here is derived from an EMBL/GenBank/DDBJ whole genome shotgun (WGS) entry which is preliminary data.</text>
</comment>
<evidence type="ECO:0000256" key="9">
    <source>
        <dbReference type="ARBA" id="ARBA00023235"/>
    </source>
</evidence>
<dbReference type="Pfam" id="PF21180">
    <property type="entry name" value="TOP6A-Spo11_Toprim"/>
    <property type="match status" value="1"/>
</dbReference>
<evidence type="ECO:0000256" key="3">
    <source>
        <dbReference type="ARBA" id="ARBA00006559"/>
    </source>
</evidence>
<evidence type="ECO:0000256" key="5">
    <source>
        <dbReference type="ARBA" id="ARBA00022723"/>
    </source>
</evidence>
<evidence type="ECO:0000259" key="12">
    <source>
        <dbReference type="Pfam" id="PF21180"/>
    </source>
</evidence>
<evidence type="ECO:0000256" key="8">
    <source>
        <dbReference type="ARBA" id="ARBA00023125"/>
    </source>
</evidence>
<evidence type="ECO:0000256" key="4">
    <source>
        <dbReference type="ARBA" id="ARBA00012895"/>
    </source>
</evidence>
<reference evidence="13 14" key="1">
    <citation type="journal article" date="2023" name="Elife">
        <title>Identification of key yeast species and microbe-microbe interactions impacting larval growth of Drosophila in the wild.</title>
        <authorList>
            <person name="Mure A."/>
            <person name="Sugiura Y."/>
            <person name="Maeda R."/>
            <person name="Honda K."/>
            <person name="Sakurai N."/>
            <person name="Takahashi Y."/>
            <person name="Watada M."/>
            <person name="Katoh T."/>
            <person name="Gotoh A."/>
            <person name="Gotoh Y."/>
            <person name="Taniguchi I."/>
            <person name="Nakamura K."/>
            <person name="Hayashi T."/>
            <person name="Katayama T."/>
            <person name="Uemura T."/>
            <person name="Hattori Y."/>
        </authorList>
    </citation>
    <scope>NUCLEOTIDE SEQUENCE [LARGE SCALE GENOMIC DNA]</scope>
    <source>
        <strain evidence="13 14">KH-74</strain>
    </source>
</reference>
<dbReference type="PANTHER" id="PTHR10848">
    <property type="entry name" value="MEIOTIC RECOMBINATION PROTEIN SPO11"/>
    <property type="match status" value="1"/>
</dbReference>
<organism evidence="13 14">
    <name type="scientific">Maudiozyma humilis</name>
    <name type="common">Sour dough yeast</name>
    <name type="synonym">Kazachstania humilis</name>
    <dbReference type="NCBI Taxonomy" id="51915"/>
    <lineage>
        <taxon>Eukaryota</taxon>
        <taxon>Fungi</taxon>
        <taxon>Dikarya</taxon>
        <taxon>Ascomycota</taxon>
        <taxon>Saccharomycotina</taxon>
        <taxon>Saccharomycetes</taxon>
        <taxon>Saccharomycetales</taxon>
        <taxon>Saccharomycetaceae</taxon>
        <taxon>Maudiozyma</taxon>
    </lineage>
</organism>
<feature type="domain" description="Topoisomerase 6 subunit A/Spo11 TOPRIM" evidence="12">
    <location>
        <begin position="204"/>
        <end position="290"/>
    </location>
</feature>
<dbReference type="InterPro" id="IPR034136">
    <property type="entry name" value="TOPRIM_Topo6A/Spo11"/>
</dbReference>
<keyword evidence="8 10" id="KW-0238">DNA-binding</keyword>
<evidence type="ECO:0000256" key="1">
    <source>
        <dbReference type="ARBA" id="ARBA00000185"/>
    </source>
</evidence>
<keyword evidence="9 10" id="KW-0413">Isomerase</keyword>
<dbReference type="InterPro" id="IPR036388">
    <property type="entry name" value="WH-like_DNA-bd_sf"/>
</dbReference>
<gene>
    <name evidence="13" type="ORF">DAKH74_024410</name>
</gene>
<feature type="active site" description="O-(5'-phospho-DNA)-tyrosine intermediate" evidence="10">
    <location>
        <position position="123"/>
    </location>
</feature>
<dbReference type="Pfam" id="PF04406">
    <property type="entry name" value="TP6A_N"/>
    <property type="match status" value="1"/>
</dbReference>
<accession>A0AAV5RW59</accession>
<comment type="catalytic activity">
    <reaction evidence="1 10">
        <text>ATP-dependent breakage, passage and rejoining of double-stranded DNA.</text>
        <dbReference type="EC" id="5.6.2.2"/>
    </reaction>
</comment>
<dbReference type="InterPro" id="IPR036078">
    <property type="entry name" value="Spo11/TopoVI_A_sf"/>
</dbReference>
<keyword evidence="7 10" id="KW-0799">Topoisomerase</keyword>
<evidence type="ECO:0000256" key="7">
    <source>
        <dbReference type="ARBA" id="ARBA00023029"/>
    </source>
</evidence>
<dbReference type="EMBL" id="BTGD01000006">
    <property type="protein sequence ID" value="GMM55825.1"/>
    <property type="molecule type" value="Genomic_DNA"/>
</dbReference>
<keyword evidence="5" id="KW-0479">Metal-binding</keyword>